<proteinExistence type="predicted"/>
<dbReference type="Gene3D" id="3.40.50.12780">
    <property type="entry name" value="N-terminal domain of ligase-like"/>
    <property type="match status" value="1"/>
</dbReference>
<dbReference type="AlphaFoldDB" id="A0A1I6KL96"/>
<evidence type="ECO:0000259" key="1">
    <source>
        <dbReference type="Pfam" id="PF00501"/>
    </source>
</evidence>
<dbReference type="InterPro" id="IPR050237">
    <property type="entry name" value="ATP-dep_AMP-bd_enzyme"/>
</dbReference>
<dbReference type="GO" id="GO:0016878">
    <property type="term" value="F:acid-thiol ligase activity"/>
    <property type="evidence" value="ECO:0007669"/>
    <property type="project" value="UniProtKB-ARBA"/>
</dbReference>
<dbReference type="Proteomes" id="UP000198824">
    <property type="component" value="Unassembled WGS sequence"/>
</dbReference>
<name>A0A1I6KL96_9SPHN</name>
<dbReference type="OrthoDB" id="9803968at2"/>
<keyword evidence="3" id="KW-0436">Ligase</keyword>
<dbReference type="STRING" id="1166337.SAMN05192580_1857"/>
<dbReference type="InterPro" id="IPR025110">
    <property type="entry name" value="AMP-bd_C"/>
</dbReference>
<dbReference type="InterPro" id="IPR042099">
    <property type="entry name" value="ANL_N_sf"/>
</dbReference>
<dbReference type="PROSITE" id="PS00455">
    <property type="entry name" value="AMP_BINDING"/>
    <property type="match status" value="1"/>
</dbReference>
<dbReference type="EMBL" id="FOZG01000001">
    <property type="protein sequence ID" value="SFR91976.1"/>
    <property type="molecule type" value="Genomic_DNA"/>
</dbReference>
<protein>
    <submittedName>
        <fullName evidence="3">Acyl-CoA synthetase (AMP-forming)/AMP-acid ligase II</fullName>
    </submittedName>
</protein>
<organism evidence="3 4">
    <name type="scientific">Sphingomonas jatrophae</name>
    <dbReference type="NCBI Taxonomy" id="1166337"/>
    <lineage>
        <taxon>Bacteria</taxon>
        <taxon>Pseudomonadati</taxon>
        <taxon>Pseudomonadota</taxon>
        <taxon>Alphaproteobacteria</taxon>
        <taxon>Sphingomonadales</taxon>
        <taxon>Sphingomonadaceae</taxon>
        <taxon>Sphingomonas</taxon>
    </lineage>
</organism>
<dbReference type="Pfam" id="PF13193">
    <property type="entry name" value="AMP-binding_C"/>
    <property type="match status" value="1"/>
</dbReference>
<keyword evidence="4" id="KW-1185">Reference proteome</keyword>
<dbReference type="PANTHER" id="PTHR43767">
    <property type="entry name" value="LONG-CHAIN-FATTY-ACID--COA LIGASE"/>
    <property type="match status" value="1"/>
</dbReference>
<dbReference type="NCBIfam" id="NF005801">
    <property type="entry name" value="PRK07656.1"/>
    <property type="match status" value="1"/>
</dbReference>
<evidence type="ECO:0000313" key="3">
    <source>
        <dbReference type="EMBL" id="SFR91976.1"/>
    </source>
</evidence>
<feature type="domain" description="AMP-binding enzyme C-terminal" evidence="2">
    <location>
        <begin position="430"/>
        <end position="505"/>
    </location>
</feature>
<sequence length="514" mass="54856">MTTVDTIPGAARATAARLPDKVALIEGGESWTFAELYRDARAVASAYLARGIGKGDVVAIWAPNRREWILAGLGAHIAGAAITPLNTRMKGMEAGDILRRSYAKLLVCTERFMGFDYPTMIAGEDLPDLAGIVRIDGEGADGWAAFIASGKGADDPAVDAAEAAVAPDDLSDIMFTSGTTGSPKGVLHSHGNVVPLFRAWAERVDLQESDRYLIANPFFHTFGYKAGWVACLALGVTMLPMAVFDVNEMARLIETERVSFIPGPPTIYQSLLQGLAGEKRDFSSMRVAVTGAAPVPPVLVERMRRELGMENVVNGYGMTEFGAIAMTGKTDSPETVANTCGYALPGVEMTCVDGAGRPVAAGETGEILVRGRGRMIGYFENPEATGEAIDADGWLHTGDVGSIDADGYLRITDRKKDMFISGGFNCYPAEIEKLLAAHPAIELAAVIGVPDERMGEVGKAFVVLRPGTHADAAGIIAWSRENMANYKAPRSIEFVDELPRNAGGKVLRTALRER</sequence>
<dbReference type="Pfam" id="PF00501">
    <property type="entry name" value="AMP-binding"/>
    <property type="match status" value="1"/>
</dbReference>
<dbReference type="InterPro" id="IPR045851">
    <property type="entry name" value="AMP-bd_C_sf"/>
</dbReference>
<dbReference type="RefSeq" id="WP_093313459.1">
    <property type="nucleotide sequence ID" value="NZ_FOZG01000001.1"/>
</dbReference>
<evidence type="ECO:0000313" key="4">
    <source>
        <dbReference type="Proteomes" id="UP000198824"/>
    </source>
</evidence>
<feature type="domain" description="AMP-dependent synthetase/ligase" evidence="1">
    <location>
        <begin position="13"/>
        <end position="379"/>
    </location>
</feature>
<dbReference type="PANTHER" id="PTHR43767:SF1">
    <property type="entry name" value="NONRIBOSOMAL PEPTIDE SYNTHASE PES1 (EUROFUNG)-RELATED"/>
    <property type="match status" value="1"/>
</dbReference>
<dbReference type="Gene3D" id="3.30.300.30">
    <property type="match status" value="1"/>
</dbReference>
<dbReference type="InterPro" id="IPR020845">
    <property type="entry name" value="AMP-binding_CS"/>
</dbReference>
<accession>A0A1I6KL96</accession>
<dbReference type="SUPFAM" id="SSF56801">
    <property type="entry name" value="Acetyl-CoA synthetase-like"/>
    <property type="match status" value="1"/>
</dbReference>
<gene>
    <name evidence="3" type="ORF">SAMN05192580_1857</name>
</gene>
<dbReference type="InterPro" id="IPR000873">
    <property type="entry name" value="AMP-dep_synth/lig_dom"/>
</dbReference>
<evidence type="ECO:0000259" key="2">
    <source>
        <dbReference type="Pfam" id="PF13193"/>
    </source>
</evidence>
<reference evidence="3 4" key="1">
    <citation type="submission" date="2016-10" db="EMBL/GenBank/DDBJ databases">
        <authorList>
            <person name="de Groot N.N."/>
        </authorList>
    </citation>
    <scope>NUCLEOTIDE SEQUENCE [LARGE SCALE GENOMIC DNA]</scope>
    <source>
        <strain evidence="3 4">S5-249</strain>
    </source>
</reference>